<dbReference type="PIRSF" id="PIRSF005384">
    <property type="entry name" value="RpiB_LacA_B"/>
    <property type="match status" value="1"/>
</dbReference>
<dbReference type="NCBIfam" id="TIGR00689">
    <property type="entry name" value="rpiB_lacA_lacB"/>
    <property type="match status" value="1"/>
</dbReference>
<keyword evidence="1" id="KW-0413">Isomerase</keyword>
<dbReference type="PANTHER" id="PTHR30345:SF0">
    <property type="entry name" value="DNA DAMAGE-REPAIR_TOLERATION PROTEIN DRT102"/>
    <property type="match status" value="1"/>
</dbReference>
<reference evidence="2" key="1">
    <citation type="submission" date="2020-05" db="EMBL/GenBank/DDBJ databases">
        <authorList>
            <person name="Chiriac C."/>
            <person name="Salcher M."/>
            <person name="Ghai R."/>
            <person name="Kavagutti S V."/>
        </authorList>
    </citation>
    <scope>NUCLEOTIDE SEQUENCE</scope>
</reference>
<dbReference type="SUPFAM" id="SSF89623">
    <property type="entry name" value="Ribose/Galactose isomerase RpiB/AlsB"/>
    <property type="match status" value="1"/>
</dbReference>
<name>A0A6J7JIH7_9ZZZZ</name>
<evidence type="ECO:0000256" key="1">
    <source>
        <dbReference type="ARBA" id="ARBA00023235"/>
    </source>
</evidence>
<accession>A0A6J7JIH7</accession>
<dbReference type="InterPro" id="IPR003500">
    <property type="entry name" value="RpiB_LacA_LacB"/>
</dbReference>
<gene>
    <name evidence="2" type="ORF">UFOPK3674_01915</name>
</gene>
<dbReference type="GO" id="GO:0009052">
    <property type="term" value="P:pentose-phosphate shunt, non-oxidative branch"/>
    <property type="evidence" value="ECO:0007669"/>
    <property type="project" value="TreeGrafter"/>
</dbReference>
<dbReference type="GO" id="GO:0004751">
    <property type="term" value="F:ribose-5-phosphate isomerase activity"/>
    <property type="evidence" value="ECO:0007669"/>
    <property type="project" value="TreeGrafter"/>
</dbReference>
<dbReference type="InterPro" id="IPR036569">
    <property type="entry name" value="RpiB_LacA_LacB_sf"/>
</dbReference>
<dbReference type="NCBIfam" id="NF004051">
    <property type="entry name" value="PRK05571.1"/>
    <property type="match status" value="1"/>
</dbReference>
<dbReference type="InterPro" id="IPR004785">
    <property type="entry name" value="RpiB"/>
</dbReference>
<dbReference type="GO" id="GO:0019316">
    <property type="term" value="P:D-allose catabolic process"/>
    <property type="evidence" value="ECO:0007669"/>
    <property type="project" value="TreeGrafter"/>
</dbReference>
<evidence type="ECO:0000313" key="2">
    <source>
        <dbReference type="EMBL" id="CAB4942617.1"/>
    </source>
</evidence>
<dbReference type="NCBIfam" id="TIGR01120">
    <property type="entry name" value="rpiB"/>
    <property type="match status" value="1"/>
</dbReference>
<dbReference type="EMBL" id="CAFBMX010000011">
    <property type="protein sequence ID" value="CAB4942617.1"/>
    <property type="molecule type" value="Genomic_DNA"/>
</dbReference>
<dbReference type="Gene3D" id="3.40.1400.10">
    <property type="entry name" value="Sugar-phosphate isomerase, RpiB/LacA/LacB"/>
    <property type="match status" value="1"/>
</dbReference>
<proteinExistence type="predicted"/>
<sequence length="146" mass="15136">MRISIGSDHAGFAIKEHVKAYLQAAGHEVVDVGTTSPESTDYPAFAAHGARLVADGEVDRGVLACGSGNGVAIVANKVHGIRAVNAHDVAEAEMARRHNDINVVTLSGARLTTAEADAIVAAFLETAFEGGRHARRVDQIEAAAKG</sequence>
<dbReference type="AlphaFoldDB" id="A0A6J7JIH7"/>
<dbReference type="PANTHER" id="PTHR30345">
    <property type="entry name" value="RIBOSE-5-PHOSPHATE ISOMERASE B"/>
    <property type="match status" value="1"/>
</dbReference>
<organism evidence="2">
    <name type="scientific">freshwater metagenome</name>
    <dbReference type="NCBI Taxonomy" id="449393"/>
    <lineage>
        <taxon>unclassified sequences</taxon>
        <taxon>metagenomes</taxon>
        <taxon>ecological metagenomes</taxon>
    </lineage>
</organism>
<dbReference type="Pfam" id="PF02502">
    <property type="entry name" value="LacAB_rpiB"/>
    <property type="match status" value="1"/>
</dbReference>
<protein>
    <submittedName>
        <fullName evidence="2">Unannotated protein</fullName>
    </submittedName>
</protein>